<name>A0A9D1D434_9ACTN</name>
<dbReference type="EMBL" id="DVGB01000085">
    <property type="protein sequence ID" value="HIR01966.1"/>
    <property type="molecule type" value="Genomic_DNA"/>
</dbReference>
<comment type="caution">
    <text evidence="2">The sequence shown here is derived from an EMBL/GenBank/DDBJ whole genome shotgun (WGS) entry which is preliminary data.</text>
</comment>
<evidence type="ECO:0000313" key="2">
    <source>
        <dbReference type="EMBL" id="HIR01966.1"/>
    </source>
</evidence>
<dbReference type="Proteomes" id="UP000824261">
    <property type="component" value="Unassembled WGS sequence"/>
</dbReference>
<reference evidence="2" key="2">
    <citation type="journal article" date="2021" name="PeerJ">
        <title>Extensive microbial diversity within the chicken gut microbiome revealed by metagenomics and culture.</title>
        <authorList>
            <person name="Gilroy R."/>
            <person name="Ravi A."/>
            <person name="Getino M."/>
            <person name="Pursley I."/>
            <person name="Horton D.L."/>
            <person name="Alikhan N.F."/>
            <person name="Baker D."/>
            <person name="Gharbi K."/>
            <person name="Hall N."/>
            <person name="Watson M."/>
            <person name="Adriaenssens E.M."/>
            <person name="Foster-Nyarko E."/>
            <person name="Jarju S."/>
            <person name="Secka A."/>
            <person name="Antonio M."/>
            <person name="Oren A."/>
            <person name="Chaudhuri R.R."/>
            <person name="La Ragione R."/>
            <person name="Hildebrand F."/>
            <person name="Pallen M.J."/>
        </authorList>
    </citation>
    <scope>NUCLEOTIDE SEQUENCE</scope>
    <source>
        <strain evidence="2">ChiGjej1B1-2707</strain>
    </source>
</reference>
<organism evidence="2 3">
    <name type="scientific">Candidatus Aveggerthella stercoripullorum</name>
    <dbReference type="NCBI Taxonomy" id="2840688"/>
    <lineage>
        <taxon>Bacteria</taxon>
        <taxon>Bacillati</taxon>
        <taxon>Actinomycetota</taxon>
        <taxon>Coriobacteriia</taxon>
        <taxon>Eggerthellales</taxon>
        <taxon>Eggerthellaceae</taxon>
        <taxon>Eggerthellaceae incertae sedis</taxon>
        <taxon>Candidatus Aveggerthella</taxon>
    </lineage>
</organism>
<feature type="domain" description="HPt" evidence="1">
    <location>
        <begin position="33"/>
        <end position="104"/>
    </location>
</feature>
<dbReference type="GO" id="GO:0000160">
    <property type="term" value="P:phosphorelay signal transduction system"/>
    <property type="evidence" value="ECO:0007669"/>
    <property type="project" value="InterPro"/>
</dbReference>
<accession>A0A9D1D434</accession>
<dbReference type="AlphaFoldDB" id="A0A9D1D434"/>
<dbReference type="Pfam" id="PF01627">
    <property type="entry name" value="Hpt"/>
    <property type="match status" value="1"/>
</dbReference>
<sequence length="115" mass="12342">MDKALLEQGGINVNEALERMMGNEKLLSRLLGKFLEDASCERLAQAIAVQDAQAAAEAAHTLKGVSGNLSISTVYDLASRQCDLFRSGAWEEGCALMPQVEDACRIAQDAIRTGT</sequence>
<proteinExistence type="predicted"/>
<evidence type="ECO:0000259" key="1">
    <source>
        <dbReference type="Pfam" id="PF01627"/>
    </source>
</evidence>
<dbReference type="SUPFAM" id="SSF47226">
    <property type="entry name" value="Histidine-containing phosphotransfer domain, HPT domain"/>
    <property type="match status" value="1"/>
</dbReference>
<dbReference type="InterPro" id="IPR008207">
    <property type="entry name" value="Sig_transdc_His_kin_Hpt_dom"/>
</dbReference>
<dbReference type="InterPro" id="IPR036641">
    <property type="entry name" value="HPT_dom_sf"/>
</dbReference>
<reference evidence="2" key="1">
    <citation type="submission" date="2020-10" db="EMBL/GenBank/DDBJ databases">
        <authorList>
            <person name="Gilroy R."/>
        </authorList>
    </citation>
    <scope>NUCLEOTIDE SEQUENCE</scope>
    <source>
        <strain evidence="2">ChiGjej1B1-2707</strain>
    </source>
</reference>
<dbReference type="Gene3D" id="1.20.120.160">
    <property type="entry name" value="HPT domain"/>
    <property type="match status" value="1"/>
</dbReference>
<gene>
    <name evidence="2" type="ORF">IAA69_06870</name>
</gene>
<evidence type="ECO:0000313" key="3">
    <source>
        <dbReference type="Proteomes" id="UP000824261"/>
    </source>
</evidence>
<protein>
    <submittedName>
        <fullName evidence="2">Hpt domain-containing protein</fullName>
    </submittedName>
</protein>